<evidence type="ECO:0000256" key="2">
    <source>
        <dbReference type="ARBA" id="ARBA00022737"/>
    </source>
</evidence>
<dbReference type="InParanoid" id="A0A0Q3GI63"/>
<evidence type="ECO:0000256" key="1">
    <source>
        <dbReference type="ARBA" id="ARBA00022729"/>
    </source>
</evidence>
<evidence type="ECO:0000259" key="5">
    <source>
        <dbReference type="PROSITE" id="PS51473"/>
    </source>
</evidence>
<sequence length="176" mass="18516">MASLAPALVLLLLMASFAASQAGVKCGDGSPAASSPSPAPPPTTSNTTTNNSSTFRANLLALLNALPQDAAPTGFASLSLGTGNDTAFVRGLCRGDSTPAECLANLRVAARDFRGMCAASRSAAGWYDKCCITYSWSTSRHRRSRQLPPRVRRVEHEEAGSEERKKQSTEGVICNI</sequence>
<proteinExistence type="predicted"/>
<dbReference type="InterPro" id="IPR002902">
    <property type="entry name" value="GNK2"/>
</dbReference>
<reference evidence="7" key="3">
    <citation type="submission" date="2018-08" db="UniProtKB">
        <authorList>
            <consortium name="EnsemblPlants"/>
        </authorList>
    </citation>
    <scope>IDENTIFICATION</scope>
    <source>
        <strain evidence="7">cv. Bd21</strain>
    </source>
</reference>
<feature type="compositionally biased region" description="Basic residues" evidence="3">
    <location>
        <begin position="142"/>
        <end position="151"/>
    </location>
</feature>
<name>A0A0Q3GI63_BRADI</name>
<dbReference type="EnsemblPlants" id="KQK10029">
    <property type="protein sequence ID" value="KQK10029"/>
    <property type="gene ID" value="BRADI_2g51596v3"/>
</dbReference>
<dbReference type="AlphaFoldDB" id="A0A0Q3GI63"/>
<keyword evidence="8" id="KW-1185">Reference proteome</keyword>
<feature type="compositionally biased region" description="Basic and acidic residues" evidence="3">
    <location>
        <begin position="152"/>
        <end position="168"/>
    </location>
</feature>
<protein>
    <recommendedName>
        <fullName evidence="5">Gnk2-homologous domain-containing protein</fullName>
    </recommendedName>
</protein>
<dbReference type="InterPro" id="IPR038408">
    <property type="entry name" value="GNK2_sf"/>
</dbReference>
<dbReference type="EMBL" id="CM000881">
    <property type="protein sequence ID" value="KQK10029.1"/>
    <property type="molecule type" value="Genomic_DNA"/>
</dbReference>
<feature type="domain" description="Gnk2-homologous" evidence="5">
    <location>
        <begin position="36"/>
        <end position="139"/>
    </location>
</feature>
<evidence type="ECO:0000313" key="6">
    <source>
        <dbReference type="EMBL" id="KQK10029.1"/>
    </source>
</evidence>
<reference evidence="6" key="2">
    <citation type="submission" date="2017-06" db="EMBL/GenBank/DDBJ databases">
        <title>WGS assembly of Brachypodium distachyon.</title>
        <authorList>
            <consortium name="The International Brachypodium Initiative"/>
            <person name="Lucas S."/>
            <person name="Harmon-Smith M."/>
            <person name="Lail K."/>
            <person name="Tice H."/>
            <person name="Grimwood J."/>
            <person name="Bruce D."/>
            <person name="Barry K."/>
            <person name="Shu S."/>
            <person name="Lindquist E."/>
            <person name="Wang M."/>
            <person name="Pitluck S."/>
            <person name="Vogel J.P."/>
            <person name="Garvin D.F."/>
            <person name="Mockler T.C."/>
            <person name="Schmutz J."/>
            <person name="Rokhsar D."/>
            <person name="Bevan M.W."/>
        </authorList>
    </citation>
    <scope>NUCLEOTIDE SEQUENCE</scope>
    <source>
        <strain evidence="6">Bd21</strain>
    </source>
</reference>
<dbReference type="Pfam" id="PF01657">
    <property type="entry name" value="Stress-antifung"/>
    <property type="match status" value="1"/>
</dbReference>
<dbReference type="STRING" id="15368.A0A0Q3GI63"/>
<dbReference type="Proteomes" id="UP000008810">
    <property type="component" value="Chromosome 2"/>
</dbReference>
<evidence type="ECO:0000313" key="7">
    <source>
        <dbReference type="EnsemblPlants" id="KQK10029"/>
    </source>
</evidence>
<gene>
    <name evidence="6" type="ORF">BRADI_2g51596v3</name>
</gene>
<evidence type="ECO:0000313" key="8">
    <source>
        <dbReference type="Proteomes" id="UP000008810"/>
    </source>
</evidence>
<feature type="chain" id="PRO_5033724745" description="Gnk2-homologous domain-containing protein" evidence="4">
    <location>
        <begin position="23"/>
        <end position="176"/>
    </location>
</feature>
<dbReference type="CDD" id="cd23509">
    <property type="entry name" value="Gnk2-like"/>
    <property type="match status" value="1"/>
</dbReference>
<organism evidence="6">
    <name type="scientific">Brachypodium distachyon</name>
    <name type="common">Purple false brome</name>
    <name type="synonym">Trachynia distachya</name>
    <dbReference type="NCBI Taxonomy" id="15368"/>
    <lineage>
        <taxon>Eukaryota</taxon>
        <taxon>Viridiplantae</taxon>
        <taxon>Streptophyta</taxon>
        <taxon>Embryophyta</taxon>
        <taxon>Tracheophyta</taxon>
        <taxon>Spermatophyta</taxon>
        <taxon>Magnoliopsida</taxon>
        <taxon>Liliopsida</taxon>
        <taxon>Poales</taxon>
        <taxon>Poaceae</taxon>
        <taxon>BOP clade</taxon>
        <taxon>Pooideae</taxon>
        <taxon>Stipodae</taxon>
        <taxon>Brachypodieae</taxon>
        <taxon>Brachypodium</taxon>
    </lineage>
</organism>
<dbReference type="PANTHER" id="PTHR32099">
    <property type="entry name" value="CYSTEINE-RICH REPEAT SECRETORY PROTEIN"/>
    <property type="match status" value="1"/>
</dbReference>
<keyword evidence="2" id="KW-0677">Repeat</keyword>
<feature type="region of interest" description="Disordered" evidence="3">
    <location>
        <begin position="28"/>
        <end position="51"/>
    </location>
</feature>
<dbReference type="PROSITE" id="PS51473">
    <property type="entry name" value="GNK2"/>
    <property type="match status" value="1"/>
</dbReference>
<evidence type="ECO:0000256" key="3">
    <source>
        <dbReference type="SAM" id="MobiDB-lite"/>
    </source>
</evidence>
<reference evidence="6 7" key="1">
    <citation type="journal article" date="2010" name="Nature">
        <title>Genome sequencing and analysis of the model grass Brachypodium distachyon.</title>
        <authorList>
            <consortium name="International Brachypodium Initiative"/>
        </authorList>
    </citation>
    <scope>NUCLEOTIDE SEQUENCE [LARGE SCALE GENOMIC DNA]</scope>
    <source>
        <strain evidence="6 7">Bd21</strain>
    </source>
</reference>
<feature type="region of interest" description="Disordered" evidence="3">
    <location>
        <begin position="142"/>
        <end position="176"/>
    </location>
</feature>
<evidence type="ECO:0000256" key="4">
    <source>
        <dbReference type="SAM" id="SignalP"/>
    </source>
</evidence>
<accession>A0A0Q3GI63</accession>
<feature type="signal peptide" evidence="4">
    <location>
        <begin position="1"/>
        <end position="22"/>
    </location>
</feature>
<dbReference type="PANTHER" id="PTHR32099:SF62">
    <property type="entry name" value="GNK2-HOMOLOGOUS DOMAIN-CONTAINING PROTEIN"/>
    <property type="match status" value="1"/>
</dbReference>
<dbReference type="Gramene" id="KQK10029">
    <property type="protein sequence ID" value="KQK10029"/>
    <property type="gene ID" value="BRADI_2g51596v3"/>
</dbReference>
<dbReference type="Gene3D" id="3.30.430.20">
    <property type="entry name" value="Gnk2 domain, C-X8-C-X2-C motif"/>
    <property type="match status" value="1"/>
</dbReference>
<dbReference type="OrthoDB" id="695453at2759"/>
<keyword evidence="1 4" id="KW-0732">Signal</keyword>